<feature type="signal peptide" evidence="1">
    <location>
        <begin position="1"/>
        <end position="21"/>
    </location>
</feature>
<dbReference type="Proteomes" id="UP000541425">
    <property type="component" value="Unassembled WGS sequence"/>
</dbReference>
<dbReference type="Gene3D" id="2.40.160.10">
    <property type="entry name" value="Porin"/>
    <property type="match status" value="1"/>
</dbReference>
<accession>A0A7W5UFG1</accession>
<protein>
    <recommendedName>
        <fullName evidence="4">Porin</fullName>
    </recommendedName>
</protein>
<dbReference type="InterPro" id="IPR023614">
    <property type="entry name" value="Porin_dom_sf"/>
</dbReference>
<dbReference type="EMBL" id="JACICA010000009">
    <property type="protein sequence ID" value="MBB3703244.1"/>
    <property type="molecule type" value="Genomic_DNA"/>
</dbReference>
<gene>
    <name evidence="2" type="ORF">FHS60_001724</name>
</gene>
<evidence type="ECO:0000256" key="1">
    <source>
        <dbReference type="SAM" id="SignalP"/>
    </source>
</evidence>
<evidence type="ECO:0000313" key="3">
    <source>
        <dbReference type="Proteomes" id="UP000541425"/>
    </source>
</evidence>
<dbReference type="AlphaFoldDB" id="A0A7W5UFG1"/>
<sequence>MSKLLSTTFCGMVLFVTVVNATATDIPVSNIPISVSADSMLHSSAARHNLSEVKKIFTLGTKASASESKSKFMAAFDPSFKFGGYVVGKATVTDQADKTHSNFDLRLIRLYMNGYAFKDFFYCIQLEASGQPKQDNGPRVLDAFVEWQYWKELRVKLGQFKRGFTFENSMSPWEIGWGAFSQLSNKLAGISADRNGAHKSGGRDVGLQIQGDLLAAKDGHHWLHYQVGLFNGQGINHSDRDNFKDIIGGLWVNPCKNLRFGWFGWSGKYTNENYKSTDPFSLKSVRRIRWSAGLDYENNWIVRGEYGHSVGGVITNSLSSERADSWYATVGAPITKNLKLYGRWDCYREAKQWNNLVANYGLAANCRLAKNFMLQLNYYLTNNRTIQDKYYNTVELQVYARF</sequence>
<evidence type="ECO:0000313" key="2">
    <source>
        <dbReference type="EMBL" id="MBB3703244.1"/>
    </source>
</evidence>
<comment type="caution">
    <text evidence="2">The sequence shown here is derived from an EMBL/GenBank/DDBJ whole genome shotgun (WGS) entry which is preliminary data.</text>
</comment>
<feature type="chain" id="PRO_5031490036" description="Porin" evidence="1">
    <location>
        <begin position="22"/>
        <end position="402"/>
    </location>
</feature>
<dbReference type="SUPFAM" id="SSF56935">
    <property type="entry name" value="Porins"/>
    <property type="match status" value="1"/>
</dbReference>
<dbReference type="InterPro" id="IPR010870">
    <property type="entry name" value="Porin_O/P"/>
</dbReference>
<evidence type="ECO:0008006" key="4">
    <source>
        <dbReference type="Google" id="ProtNLM"/>
    </source>
</evidence>
<dbReference type="Pfam" id="PF07396">
    <property type="entry name" value="Porin_O_P"/>
    <property type="match status" value="1"/>
</dbReference>
<organism evidence="2 3">
    <name type="scientific">Alloprevotella rava</name>
    <dbReference type="NCBI Taxonomy" id="671218"/>
    <lineage>
        <taxon>Bacteria</taxon>
        <taxon>Pseudomonadati</taxon>
        <taxon>Bacteroidota</taxon>
        <taxon>Bacteroidia</taxon>
        <taxon>Bacteroidales</taxon>
        <taxon>Prevotellaceae</taxon>
        <taxon>Alloprevotella</taxon>
    </lineage>
</organism>
<keyword evidence="1" id="KW-0732">Signal</keyword>
<proteinExistence type="predicted"/>
<dbReference type="RefSeq" id="WP_183697422.1">
    <property type="nucleotide sequence ID" value="NZ_JACICA010000009.1"/>
</dbReference>
<reference evidence="2 3" key="1">
    <citation type="submission" date="2020-08" db="EMBL/GenBank/DDBJ databases">
        <title>Genomic Encyclopedia of Type Strains, Phase IV (KMG-IV): sequencing the most valuable type-strain genomes for metagenomic binning, comparative biology and taxonomic classification.</title>
        <authorList>
            <person name="Goeker M."/>
        </authorList>
    </citation>
    <scope>NUCLEOTIDE SEQUENCE [LARGE SCALE GENOMIC DNA]</scope>
    <source>
        <strain evidence="2 3">DSM 22548</strain>
    </source>
</reference>
<name>A0A7W5UFG1_9BACT</name>